<feature type="region of interest" description="Disordered" evidence="4">
    <location>
        <begin position="172"/>
        <end position="211"/>
    </location>
</feature>
<dbReference type="InterPro" id="IPR029071">
    <property type="entry name" value="Ubiquitin-like_domsf"/>
</dbReference>
<dbReference type="PROSITE" id="PS50053">
    <property type="entry name" value="UBIQUITIN_2"/>
    <property type="match status" value="1"/>
</dbReference>
<dbReference type="CDD" id="cd17039">
    <property type="entry name" value="Ubl_ubiquitin_like"/>
    <property type="match status" value="1"/>
</dbReference>
<dbReference type="Gene3D" id="4.10.1110.10">
    <property type="entry name" value="AN1-like Zinc finger"/>
    <property type="match status" value="1"/>
</dbReference>
<dbReference type="EMBL" id="CANHGI010000002">
    <property type="protein sequence ID" value="CAI5441582.1"/>
    <property type="molecule type" value="Genomic_DNA"/>
</dbReference>
<dbReference type="SUPFAM" id="SSF54236">
    <property type="entry name" value="Ubiquitin-like"/>
    <property type="match status" value="1"/>
</dbReference>
<feature type="domain" description="Ubiquitin-like" evidence="5">
    <location>
        <begin position="19"/>
        <end position="97"/>
    </location>
</feature>
<keyword evidence="1" id="KW-0479">Metal-binding</keyword>
<comment type="caution">
    <text evidence="6">The sequence shown here is derived from an EMBL/GenBank/DDBJ whole genome shotgun (WGS) entry which is preliminary data.</text>
</comment>
<keyword evidence="7" id="KW-1185">Reference proteome</keyword>
<dbReference type="SMART" id="SM00213">
    <property type="entry name" value="UBQ"/>
    <property type="match status" value="1"/>
</dbReference>
<dbReference type="OrthoDB" id="428577at2759"/>
<gene>
    <name evidence="6" type="ORF">CAMP_LOCUS4219</name>
</gene>
<feature type="compositionally biased region" description="Polar residues" evidence="4">
    <location>
        <begin position="175"/>
        <end position="196"/>
    </location>
</feature>
<proteinExistence type="predicted"/>
<dbReference type="InterPro" id="IPR000058">
    <property type="entry name" value="Znf_AN1"/>
</dbReference>
<dbReference type="InterPro" id="IPR050652">
    <property type="entry name" value="AN1_A20_ZnFinger"/>
</dbReference>
<name>A0A9P1IE43_9PELO</name>
<dbReference type="PANTHER" id="PTHR10634">
    <property type="entry name" value="AN1-TYPE ZINC FINGER PROTEIN"/>
    <property type="match status" value="1"/>
</dbReference>
<reference evidence="6" key="1">
    <citation type="submission" date="2022-11" db="EMBL/GenBank/DDBJ databases">
        <authorList>
            <person name="Kikuchi T."/>
        </authorList>
    </citation>
    <scope>NUCLEOTIDE SEQUENCE</scope>
    <source>
        <strain evidence="6">PS1010</strain>
    </source>
</reference>
<evidence type="ECO:0000256" key="1">
    <source>
        <dbReference type="ARBA" id="ARBA00022723"/>
    </source>
</evidence>
<dbReference type="Gene3D" id="3.10.20.90">
    <property type="entry name" value="Phosphatidylinositol 3-kinase Catalytic Subunit, Chain A, domain 1"/>
    <property type="match status" value="1"/>
</dbReference>
<evidence type="ECO:0000259" key="5">
    <source>
        <dbReference type="PROSITE" id="PS50053"/>
    </source>
</evidence>
<accession>A0A9P1IE43</accession>
<keyword evidence="2" id="KW-0863">Zinc-finger</keyword>
<dbReference type="PANTHER" id="PTHR10634:SF67">
    <property type="entry name" value="AN1-TYPE ZINC FINGER PROTEIN 3"/>
    <property type="match status" value="1"/>
</dbReference>
<dbReference type="SUPFAM" id="SSF118310">
    <property type="entry name" value="AN1-like Zinc finger"/>
    <property type="match status" value="1"/>
</dbReference>
<dbReference type="Proteomes" id="UP001152747">
    <property type="component" value="Unassembled WGS sequence"/>
</dbReference>
<keyword evidence="3" id="KW-0862">Zinc</keyword>
<dbReference type="AlphaFoldDB" id="A0A9P1IE43"/>
<evidence type="ECO:0000313" key="7">
    <source>
        <dbReference type="Proteomes" id="UP001152747"/>
    </source>
</evidence>
<evidence type="ECO:0000256" key="3">
    <source>
        <dbReference type="ARBA" id="ARBA00022833"/>
    </source>
</evidence>
<protein>
    <recommendedName>
        <fullName evidence="5">Ubiquitin-like domain-containing protein</fullName>
    </recommendedName>
</protein>
<dbReference type="InterPro" id="IPR000626">
    <property type="entry name" value="Ubiquitin-like_dom"/>
</dbReference>
<evidence type="ECO:0000313" key="6">
    <source>
        <dbReference type="EMBL" id="CAI5441582.1"/>
    </source>
</evidence>
<dbReference type="GO" id="GO:0008270">
    <property type="term" value="F:zinc ion binding"/>
    <property type="evidence" value="ECO:0007669"/>
    <property type="project" value="UniProtKB-KW"/>
</dbReference>
<sequence length="347" mass="39356">MESNQMPSPETLTAKEKIIRITVNSVMQGVKQTIIAIPEGVTVLSLKIAIEQTTDVTVDKQVLLFKGKELKNDDEPISTYGIVDNSIITMNVKMSTGLVIKPTATDFIFLAPTILPENQDQLRKTIRGMNSVTKKPKKMSDVDETAKVWTPEKQLEAELTRNRMKTLLRRKKQNPILSNGGTPVDSEPTSVQSYSPIATPPSELASPVPLGSSQKMAEIEDAPITEKEMKLYFEPSETIEEYRRNRRNLYLPPSNLNELQKYLDKFAIDRKTKCNLCLKKLSAAQQTMHCKCKKLYCDRHRNPDQHLCVIDYKQDGRIKLKKENSKCGEKGERKAKFVEPEEKSKSK</sequence>
<evidence type="ECO:0000256" key="4">
    <source>
        <dbReference type="SAM" id="MobiDB-lite"/>
    </source>
</evidence>
<dbReference type="SMART" id="SM00154">
    <property type="entry name" value="ZnF_AN1"/>
    <property type="match status" value="1"/>
</dbReference>
<evidence type="ECO:0000256" key="2">
    <source>
        <dbReference type="ARBA" id="ARBA00022771"/>
    </source>
</evidence>
<dbReference type="InterPro" id="IPR035896">
    <property type="entry name" value="AN1-like_Znf"/>
</dbReference>
<dbReference type="Pfam" id="PF00240">
    <property type="entry name" value="ubiquitin"/>
    <property type="match status" value="1"/>
</dbReference>
<organism evidence="6 7">
    <name type="scientific">Caenorhabditis angaria</name>
    <dbReference type="NCBI Taxonomy" id="860376"/>
    <lineage>
        <taxon>Eukaryota</taxon>
        <taxon>Metazoa</taxon>
        <taxon>Ecdysozoa</taxon>
        <taxon>Nematoda</taxon>
        <taxon>Chromadorea</taxon>
        <taxon>Rhabditida</taxon>
        <taxon>Rhabditina</taxon>
        <taxon>Rhabditomorpha</taxon>
        <taxon>Rhabditoidea</taxon>
        <taxon>Rhabditidae</taxon>
        <taxon>Peloderinae</taxon>
        <taxon>Caenorhabditis</taxon>
    </lineage>
</organism>